<feature type="compositionally biased region" description="Polar residues" evidence="7">
    <location>
        <begin position="241"/>
        <end position="252"/>
    </location>
</feature>
<feature type="compositionally biased region" description="Low complexity" evidence="7">
    <location>
        <begin position="20"/>
        <end position="60"/>
    </location>
</feature>
<feature type="compositionally biased region" description="Basic and acidic residues" evidence="7">
    <location>
        <begin position="491"/>
        <end position="514"/>
    </location>
</feature>
<comment type="subcellular location">
    <subcellularLocation>
        <location evidence="1">Secreted</location>
    </subcellularLocation>
</comment>
<keyword evidence="3" id="KW-0723">Serine/threonine-protein kinase</keyword>
<dbReference type="SUPFAM" id="SSF53300">
    <property type="entry name" value="vWA-like"/>
    <property type="match status" value="1"/>
</dbReference>
<dbReference type="InterPro" id="IPR056861">
    <property type="entry name" value="HMCN1-like_VWA"/>
</dbReference>
<feature type="compositionally biased region" description="Basic residues" evidence="7">
    <location>
        <begin position="218"/>
        <end position="234"/>
    </location>
</feature>
<dbReference type="InterPro" id="IPR004166">
    <property type="entry name" value="a-kinase_dom"/>
</dbReference>
<keyword evidence="6 9" id="KW-0418">Kinase</keyword>
<name>A0ABQ8Z5B2_9EUKA</name>
<evidence type="ECO:0000256" key="4">
    <source>
        <dbReference type="ARBA" id="ARBA00022679"/>
    </source>
</evidence>
<dbReference type="PANTHER" id="PTHR47763">
    <property type="entry name" value="ALPHA-PROTEIN KINASE VWKA"/>
    <property type="match status" value="1"/>
</dbReference>
<comment type="caution">
    <text evidence="9">The sequence shown here is derived from an EMBL/GenBank/DDBJ whole genome shotgun (WGS) entry which is preliminary data.</text>
</comment>
<keyword evidence="5" id="KW-0732">Signal</keyword>
<gene>
    <name evidence="9" type="ORF">M0813_14763</name>
</gene>
<proteinExistence type="predicted"/>
<evidence type="ECO:0000256" key="5">
    <source>
        <dbReference type="ARBA" id="ARBA00022729"/>
    </source>
</evidence>
<keyword evidence="2" id="KW-0964">Secreted</keyword>
<dbReference type="InterPro" id="IPR052969">
    <property type="entry name" value="Thr-specific_kinase-like"/>
</dbReference>
<feature type="compositionally biased region" description="Low complexity" evidence="7">
    <location>
        <begin position="1"/>
        <end position="13"/>
    </location>
</feature>
<dbReference type="InterPro" id="IPR011009">
    <property type="entry name" value="Kinase-like_dom_sf"/>
</dbReference>
<accession>A0ABQ8Z5B2</accession>
<keyword evidence="4" id="KW-0808">Transferase</keyword>
<dbReference type="PROSITE" id="PS51158">
    <property type="entry name" value="ALPHA_KINASE"/>
    <property type="match status" value="1"/>
</dbReference>
<evidence type="ECO:0000313" key="9">
    <source>
        <dbReference type="EMBL" id="KAJ6251907.1"/>
    </source>
</evidence>
<dbReference type="Pfam" id="PF02816">
    <property type="entry name" value="Alpha_kinase"/>
    <property type="match status" value="1"/>
</dbReference>
<feature type="region of interest" description="Disordered" evidence="7">
    <location>
        <begin position="490"/>
        <end position="514"/>
    </location>
</feature>
<reference evidence="9" key="1">
    <citation type="submission" date="2022-08" db="EMBL/GenBank/DDBJ databases">
        <title>Novel sulfate-reducing endosymbionts in the free-living metamonad Anaeramoeba.</title>
        <authorList>
            <person name="Jerlstrom-Hultqvist J."/>
            <person name="Cepicka I."/>
            <person name="Gallot-Lavallee L."/>
            <person name="Salas-Leiva D."/>
            <person name="Curtis B.A."/>
            <person name="Zahonova K."/>
            <person name="Pipaliya S."/>
            <person name="Dacks J."/>
            <person name="Roger A.J."/>
        </authorList>
    </citation>
    <scope>NUCLEOTIDE SEQUENCE</scope>
    <source>
        <strain evidence="9">Schooner1</strain>
    </source>
</reference>
<dbReference type="PANTHER" id="PTHR47763:SF4">
    <property type="entry name" value="ALPHA-PROTEIN KINASE VWKA"/>
    <property type="match status" value="1"/>
</dbReference>
<evidence type="ECO:0000256" key="1">
    <source>
        <dbReference type="ARBA" id="ARBA00004613"/>
    </source>
</evidence>
<evidence type="ECO:0000259" key="8">
    <source>
        <dbReference type="PROSITE" id="PS51158"/>
    </source>
</evidence>
<evidence type="ECO:0000256" key="2">
    <source>
        <dbReference type="ARBA" id="ARBA00022525"/>
    </source>
</evidence>
<evidence type="ECO:0000256" key="7">
    <source>
        <dbReference type="SAM" id="MobiDB-lite"/>
    </source>
</evidence>
<feature type="compositionally biased region" description="Low complexity" evidence="7">
    <location>
        <begin position="307"/>
        <end position="320"/>
    </location>
</feature>
<dbReference type="SMART" id="SM00811">
    <property type="entry name" value="Alpha_kinase"/>
    <property type="match status" value="1"/>
</dbReference>
<dbReference type="Proteomes" id="UP001150062">
    <property type="component" value="Unassembled WGS sequence"/>
</dbReference>
<sequence>MLSSSSSFSSSHSTNRKITSSDSSTQLSSSNSSSSFSSSETTSSPTEKTSSSSGSESTSSLPRSKLTTSTDTNTSASKSDFSSNSSSSSSSYETISTPSKKTSSSNSTSYSSWRLSTSTNISSSSDFSSNSSSSLSKKKSKRKKNKKKKKKRHKKKKHKKSKKTQNEKKYKKRSQRKAKKKKSKKEKPKKKHKKKKHKKKNKHRTKKKIKKDQQEKPKNKKPKIKKKNHNKKENKRYPSFRNKTVSKNFSQQQKRKGNNKNKNKNEKEKEFKKKKSRTKKKAFFKVAQSSFPTFEEKKNKNKYYNRDSGSSSSSYSTSDSESSDGMEFNKKFDQEVRFIKQKFQKQELQNYLRKTYSGETHKEKGTRSLDLCFLVDCTASMKIYVEQVNDKISQIIDEIQNDVKYQDYTLRIAFVGYRDYGVRRFDIIDFVKKDQLEYFKERIKKVKLLNNADFAEDVFGGLHCALGLQWKSFSKLLIHFADAPGHGSELWSKEDPDMPSNFDDRYETSGDPDKRDAPTLLTALRKRRIYYTFAKINGTTNTMINKFKTIYDRTDTLLFIETQEMEKDAQNFVKIVVESIQDTIFRTNQMTQSFQQSAAYPINQKAKLDYNAMWHDPEEVEISRIAKSNSISTLMNRPKEIEWVIEKGQVEISKEPFASGQSRTVYKMLYHNKKCLLVAKYFLDPPKEMEEAKQLIERDIISQIVSKRVAKKFNSEKPDQSVDFIEPVLINFYGRDQYCYWFCEHFLKGNYKKYSSNNGWKNNYNSAYTAHAFSHFSWQFSKQNFMITDIQGVNYILTDPAIQTKKGEFTNTDLGLEDGIQAFFKNHICNVFCQQVGCTKVKEWQPKTNKILGKSKKKKNKGIDVFYYLLCDNWYCNEIVKINRNNFNKKLSILCYDCKTKREKPPIPILYSKK</sequence>
<feature type="compositionally biased region" description="Basic residues" evidence="7">
    <location>
        <begin position="136"/>
        <end position="210"/>
    </location>
</feature>
<dbReference type="Pfam" id="PF25106">
    <property type="entry name" value="VWA_4"/>
    <property type="match status" value="1"/>
</dbReference>
<feature type="region of interest" description="Disordered" evidence="7">
    <location>
        <begin position="302"/>
        <end position="326"/>
    </location>
</feature>
<dbReference type="GO" id="GO:0016301">
    <property type="term" value="F:kinase activity"/>
    <property type="evidence" value="ECO:0007669"/>
    <property type="project" value="UniProtKB-KW"/>
</dbReference>
<dbReference type="SUPFAM" id="SSF56112">
    <property type="entry name" value="Protein kinase-like (PK-like)"/>
    <property type="match status" value="1"/>
</dbReference>
<feature type="compositionally biased region" description="Basic residues" evidence="7">
    <location>
        <begin position="272"/>
        <end position="283"/>
    </location>
</feature>
<dbReference type="CDD" id="cd04515">
    <property type="entry name" value="Alpha_kinase"/>
    <property type="match status" value="1"/>
</dbReference>
<protein>
    <submittedName>
        <fullName evidence="9">Alpha-protein kinase vwka</fullName>
    </submittedName>
</protein>
<feature type="compositionally biased region" description="Low complexity" evidence="7">
    <location>
        <begin position="74"/>
        <end position="135"/>
    </location>
</feature>
<keyword evidence="10" id="KW-1185">Reference proteome</keyword>
<dbReference type="Gene3D" id="3.40.50.410">
    <property type="entry name" value="von Willebrand factor, type A domain"/>
    <property type="match status" value="1"/>
</dbReference>
<feature type="compositionally biased region" description="Basic residues" evidence="7">
    <location>
        <begin position="253"/>
        <end position="262"/>
    </location>
</feature>
<evidence type="ECO:0000313" key="10">
    <source>
        <dbReference type="Proteomes" id="UP001150062"/>
    </source>
</evidence>
<dbReference type="EMBL" id="JAOAOG010000053">
    <property type="protein sequence ID" value="KAJ6251907.1"/>
    <property type="molecule type" value="Genomic_DNA"/>
</dbReference>
<evidence type="ECO:0000256" key="3">
    <source>
        <dbReference type="ARBA" id="ARBA00022527"/>
    </source>
</evidence>
<evidence type="ECO:0000256" key="6">
    <source>
        <dbReference type="ARBA" id="ARBA00022777"/>
    </source>
</evidence>
<dbReference type="InterPro" id="IPR036465">
    <property type="entry name" value="vWFA_dom_sf"/>
</dbReference>
<dbReference type="Gene3D" id="3.30.200.20">
    <property type="entry name" value="Phosphorylase Kinase, domain 1"/>
    <property type="match status" value="1"/>
</dbReference>
<feature type="compositionally biased region" description="Polar residues" evidence="7">
    <location>
        <begin position="61"/>
        <end position="73"/>
    </location>
</feature>
<organism evidence="9 10">
    <name type="scientific">Anaeramoeba flamelloides</name>
    <dbReference type="NCBI Taxonomy" id="1746091"/>
    <lineage>
        <taxon>Eukaryota</taxon>
        <taxon>Metamonada</taxon>
        <taxon>Anaeramoebidae</taxon>
        <taxon>Anaeramoeba</taxon>
    </lineage>
</organism>
<feature type="domain" description="Alpha-type protein kinase" evidence="8">
    <location>
        <begin position="606"/>
        <end position="841"/>
    </location>
</feature>
<dbReference type="Gene3D" id="3.20.200.10">
    <property type="entry name" value="MHCK/EF2 kinase"/>
    <property type="match status" value="1"/>
</dbReference>
<feature type="region of interest" description="Disordered" evidence="7">
    <location>
        <begin position="1"/>
        <end position="284"/>
    </location>
</feature>